<dbReference type="AlphaFoldDB" id="A0A3P3QZW4"/>
<dbReference type="SUPFAM" id="SSF51735">
    <property type="entry name" value="NAD(P)-binding Rossmann-fold domains"/>
    <property type="match status" value="1"/>
</dbReference>
<dbReference type="InterPro" id="IPR036291">
    <property type="entry name" value="NAD(P)-bd_dom_sf"/>
</dbReference>
<dbReference type="EMBL" id="RRCO01000002">
    <property type="protein sequence ID" value="RRJ25920.1"/>
    <property type="molecule type" value="Genomic_DNA"/>
</dbReference>
<dbReference type="PANTHER" id="PTHR43355:SF2">
    <property type="entry name" value="FLAVIN REDUCTASE (NADPH)"/>
    <property type="match status" value="1"/>
</dbReference>
<sequence length="211" mass="22977">MAKIAVVAANGKAAKKIITEAVNRGFEVTAFGKGAENDTDAKNYIQKDIMELTREDLKGYDAVIDAFGAWTAETLPLHSKTTQHLADILSGTEVRLLIVGGAGSLYVNPEHTIRLADGKDFPEDYKPIAQAMAVALSKLRERKDVKWTYISPAADFQAEGERSGKYILAGEEFTLNPAGESVISYADYAIAMVDEIESGKHIQERISVVRA</sequence>
<dbReference type="Pfam" id="PF13460">
    <property type="entry name" value="NAD_binding_10"/>
    <property type="match status" value="1"/>
</dbReference>
<organism evidence="2 3">
    <name type="scientific">Lachnoanaerobaculum gingivalis</name>
    <dbReference type="NCBI Taxonomy" id="2490855"/>
    <lineage>
        <taxon>Bacteria</taxon>
        <taxon>Bacillati</taxon>
        <taxon>Bacillota</taxon>
        <taxon>Clostridia</taxon>
        <taxon>Lachnospirales</taxon>
        <taxon>Lachnospiraceae</taxon>
        <taxon>Lachnoanaerobaculum</taxon>
    </lineage>
</organism>
<dbReference type="RefSeq" id="WP_128673732.1">
    <property type="nucleotide sequence ID" value="NZ_RRCO01000002.1"/>
</dbReference>
<dbReference type="InterPro" id="IPR016040">
    <property type="entry name" value="NAD(P)-bd_dom"/>
</dbReference>
<dbReference type="Gene3D" id="3.40.50.720">
    <property type="entry name" value="NAD(P)-binding Rossmann-like Domain"/>
    <property type="match status" value="1"/>
</dbReference>
<gene>
    <name evidence="2" type="ORF">EHV10_05085</name>
</gene>
<dbReference type="Proteomes" id="UP000272490">
    <property type="component" value="Unassembled WGS sequence"/>
</dbReference>
<dbReference type="GO" id="GO:0016646">
    <property type="term" value="F:oxidoreductase activity, acting on the CH-NH group of donors, NAD or NADP as acceptor"/>
    <property type="evidence" value="ECO:0007669"/>
    <property type="project" value="TreeGrafter"/>
</dbReference>
<feature type="domain" description="NAD(P)-binding" evidence="1">
    <location>
        <begin position="9"/>
        <end position="195"/>
    </location>
</feature>
<proteinExistence type="predicted"/>
<dbReference type="OrthoDB" id="9785372at2"/>
<comment type="caution">
    <text evidence="2">The sequence shown here is derived from an EMBL/GenBank/DDBJ whole genome shotgun (WGS) entry which is preliminary data.</text>
</comment>
<accession>A0A3P3QZW4</accession>
<evidence type="ECO:0000259" key="1">
    <source>
        <dbReference type="Pfam" id="PF13460"/>
    </source>
</evidence>
<evidence type="ECO:0000313" key="3">
    <source>
        <dbReference type="Proteomes" id="UP000272490"/>
    </source>
</evidence>
<keyword evidence="3" id="KW-1185">Reference proteome</keyword>
<dbReference type="InterPro" id="IPR051606">
    <property type="entry name" value="Polyketide_Oxido-like"/>
</dbReference>
<protein>
    <submittedName>
        <fullName evidence="2">NAD(P)-dependent oxidoreductase</fullName>
    </submittedName>
</protein>
<dbReference type="CDD" id="cd05244">
    <property type="entry name" value="BVR-B_like_SDR_a"/>
    <property type="match status" value="1"/>
</dbReference>
<name>A0A3P3QZW4_9FIRM</name>
<reference evidence="2 3" key="1">
    <citation type="submission" date="2018-11" db="EMBL/GenBank/DDBJ databases">
        <title>Genome sequencing of Lachnoanaerobaculum sp. KCOM 2030 (= ChDC B114).</title>
        <authorList>
            <person name="Kook J.-K."/>
            <person name="Park S.-N."/>
            <person name="Lim Y.K."/>
        </authorList>
    </citation>
    <scope>NUCLEOTIDE SEQUENCE [LARGE SCALE GENOMIC DNA]</scope>
    <source>
        <strain evidence="2 3">KCOM 2030</strain>
    </source>
</reference>
<dbReference type="PANTHER" id="PTHR43355">
    <property type="entry name" value="FLAVIN REDUCTASE (NADPH)"/>
    <property type="match status" value="1"/>
</dbReference>
<evidence type="ECO:0000313" key="2">
    <source>
        <dbReference type="EMBL" id="RRJ25920.1"/>
    </source>
</evidence>